<name>A0A1B7L3Z0_9ENTR</name>
<dbReference type="EMBL" id="LYRP01000012">
    <property type="protein sequence ID" value="OAT77077.1"/>
    <property type="molecule type" value="Genomic_DNA"/>
</dbReference>
<reference evidence="3" key="1">
    <citation type="submission" date="2016-05" db="EMBL/GenBank/DDBJ databases">
        <authorList>
            <person name="Behera P."/>
            <person name="Vaishampayan P."/>
            <person name="Singh N."/>
            <person name="Raina V."/>
            <person name="Suar M."/>
            <person name="Pattnaik A."/>
            <person name="Rastogi G."/>
        </authorList>
    </citation>
    <scope>NUCLEOTIDE SEQUENCE [LARGE SCALE GENOMIC DNA]</scope>
    <source>
        <strain evidence="3">MP23</strain>
    </source>
</reference>
<dbReference type="Proteomes" id="UP000078225">
    <property type="component" value="Unassembled WGS sequence"/>
</dbReference>
<accession>A0A1B7L3Z0</accession>
<proteinExistence type="predicted"/>
<comment type="caution">
    <text evidence="2">The sequence shown here is derived from an EMBL/GenBank/DDBJ whole genome shotgun (WGS) entry which is preliminary data.</text>
</comment>
<organism evidence="2 3">
    <name type="scientific">Mangrovibacter phragmitis</name>
    <dbReference type="NCBI Taxonomy" id="1691903"/>
    <lineage>
        <taxon>Bacteria</taxon>
        <taxon>Pseudomonadati</taxon>
        <taxon>Pseudomonadota</taxon>
        <taxon>Gammaproteobacteria</taxon>
        <taxon>Enterobacterales</taxon>
        <taxon>Enterobacteriaceae</taxon>
        <taxon>Mangrovibacter</taxon>
    </lineage>
</organism>
<gene>
    <name evidence="2" type="ORF">A9B99_07125</name>
</gene>
<dbReference type="InterPro" id="IPR025728">
    <property type="entry name" value="YsaB-like"/>
</dbReference>
<keyword evidence="3" id="KW-1185">Reference proteome</keyword>
<dbReference type="Pfam" id="PF13983">
    <property type="entry name" value="YsaB"/>
    <property type="match status" value="1"/>
</dbReference>
<sequence length="60" mass="6978">MAAQCLGQVTRRYNTRPDTVIFDAPEAFQRSYEIRGATQRHERFTCTFDDTGKFVSLSMR</sequence>
<protein>
    <submittedName>
        <fullName evidence="2">Uncharacterized protein</fullName>
    </submittedName>
</protein>
<evidence type="ECO:0000313" key="3">
    <source>
        <dbReference type="Proteomes" id="UP000078225"/>
    </source>
</evidence>
<dbReference type="AlphaFoldDB" id="A0A1B7L3Z0"/>
<evidence type="ECO:0000256" key="1">
    <source>
        <dbReference type="ARBA" id="ARBA00022729"/>
    </source>
</evidence>
<dbReference type="STRING" id="1691903.A9B99_07125"/>
<keyword evidence="1" id="KW-0732">Signal</keyword>
<evidence type="ECO:0000313" key="2">
    <source>
        <dbReference type="EMBL" id="OAT77077.1"/>
    </source>
</evidence>